<reference evidence="3 4" key="1">
    <citation type="journal article" date="2020" name="ISME J.">
        <title>Uncovering the hidden diversity of litter-decomposition mechanisms in mushroom-forming fungi.</title>
        <authorList>
            <person name="Floudas D."/>
            <person name="Bentzer J."/>
            <person name="Ahren D."/>
            <person name="Johansson T."/>
            <person name="Persson P."/>
            <person name="Tunlid A."/>
        </authorList>
    </citation>
    <scope>NUCLEOTIDE SEQUENCE [LARGE SCALE GENOMIC DNA]</scope>
    <source>
        <strain evidence="3 4">CBS 291.85</strain>
    </source>
</reference>
<feature type="compositionally biased region" description="Basic and acidic residues" evidence="2">
    <location>
        <begin position="2179"/>
        <end position="2197"/>
    </location>
</feature>
<comment type="caution">
    <text evidence="3">The sequence shown here is derived from an EMBL/GenBank/DDBJ whole genome shotgun (WGS) entry which is preliminary data.</text>
</comment>
<feature type="compositionally biased region" description="Polar residues" evidence="2">
    <location>
        <begin position="1731"/>
        <end position="1740"/>
    </location>
</feature>
<dbReference type="OrthoDB" id="3251015at2759"/>
<protein>
    <recommendedName>
        <fullName evidence="5">Reverse transcriptase domain-containing protein</fullName>
    </recommendedName>
</protein>
<feature type="region of interest" description="Disordered" evidence="2">
    <location>
        <begin position="2165"/>
        <end position="2208"/>
    </location>
</feature>
<name>A0A8H5C346_9AGAR</name>
<organism evidence="3 4">
    <name type="scientific">Tetrapyrgos nigripes</name>
    <dbReference type="NCBI Taxonomy" id="182062"/>
    <lineage>
        <taxon>Eukaryota</taxon>
        <taxon>Fungi</taxon>
        <taxon>Dikarya</taxon>
        <taxon>Basidiomycota</taxon>
        <taxon>Agaricomycotina</taxon>
        <taxon>Agaricomycetes</taxon>
        <taxon>Agaricomycetidae</taxon>
        <taxon>Agaricales</taxon>
        <taxon>Marasmiineae</taxon>
        <taxon>Marasmiaceae</taxon>
        <taxon>Tetrapyrgos</taxon>
    </lineage>
</organism>
<dbReference type="EMBL" id="JAACJM010000285">
    <property type="protein sequence ID" value="KAF5333796.1"/>
    <property type="molecule type" value="Genomic_DNA"/>
</dbReference>
<sequence>MLLVRWLCQVGIPAFPASDDSLSIFQHLVNYILHNSHAPSCTKPSTLSIFHKRGSRTLLRNCRGVTFSNYILNHIGAWENFHLVPYCAKHNIIPPTQIASQPGVQGRDLLSFLAHLQTWAVRNKQSLYVLQRDQQKGFDMLEPEGFYDALRAYGLPQSLIDLDISFQSNVPYSILSAYGLTDPFIVNGVTKQGGPLSPLKSCLMTSLGHYWLNDLLRNDPGALVISTANCRNRCFHTPIDNVTFLVHMVEAMDDSLLLATRLSTTRHACLAMERLQSCYGAKTCWPKSCMYFLNVIGPIPQTITMPTVSPENPFDECLVPLATVPVSSDCIHFLRTDVDRPKAQYFFLRDLIIDFQLPLLSKQLPLTAIRCILSQCLISKIRPRLSYQPISHADAVHLDVLIASKVHHYFGYPFHPSSTLLSLPVSHFGFDFPSIAELNLDSAVRGLLRDLNHHVPVFRQMARITLADWSCSLNCCLHPFVYDSLHRSFLPFTFSSHRKLPFVWVLAHDHLQKLDISLHSMDQSHVFLGDVSLQHCVNVLRHSRSFSSVHALPNFRQISELCNFNLDKLSDFSSWTSFPSPHLQLSLPSSRRFPSNFLFMTWYPLLLVLHNLSLLSLVHGDSSLALPRDIHQTTAESSFLQMVTVPSFLSRRHCDFPSSTVAADASLIPPSPNVLQHRSITFAALHDSHSYVASVQTSRLFSNILHGELYALILATLLYKKHPTSPNLTLLSDHLNAVRFLSNALSHSPSATVWAALPASSLYRWLYSLLISLPNSPTISHVRAHTSQLDIPSQANALVDRHASLAQQLSTPSPYAPLPTFAMADYVLYHSSFGYIESGIPEVLKSLYRQVVVDPLSFSPAARMMRSLYDPHPPPSHPYLRASSAYSASIQLYLRSGQLPTRQITALRLHEKSSLCRFGCCTVESPHHLFVQCTHFNRIRAHYTARALESLQTHAQSMGIPRHWHENLHRVANVLFYDHSLWPLSSSRYYFGLLPEIQPHIPLVPSWSTLARERFITRLSNSWHYLAIQLAARIWGYVQRLRAYKYLTWFIHVYVKWFNEQAARQLGGPETLVIRAIYVDGTDADVDEGRVTSARGKQGLIFRLDPSHKHLKRGQENCAPQSLWPSDTSLGLDGSEEAYSNAPFKLRNVYVDGKHIILDFTCVVLMVDPLLHTSVQIYPLADWNADVYNVNKKLCGFKIVLAFEVWHFILCIASADSNVRVKWVDPKRFILSIWKEDNWSSLQSVIAGRRCWFDEANPPAYTPIFFDPMDQPVAFMEECAVWWMYEMRKVFNRKTYASRELWQWLKDEGRSSPFKGVGTYTDEEVIFYSGKLPWHRSTYVYSSPSSTLQTGIHPMTPMRDVLNCPSRFSRLVLAYIQFILPIHRCDFLYQSQKWHLLSRRNHRSAPGVHLLHVGSTRDAYPSDDAYECDEGADVLLGDCDDDALSDMSDLTDLSDDLYSGQAEPGGLPSGPQISIHRKQYNLDLSRFATGIVMQSASEKQIARYGSRHVRVHGQARTRTTARHAKYVKEYNSRINNDASSRETFDDPFEPCLIKDAMTIHEDLVNVVLRSDAVACGSDSNNALLMAFSLVHKYRRSWLNRKCYLPEFTPLFDDKGTDHLVTARPEHLGLDACHVRPYQEFVPDPASSTLSFAKPSTASAVDDFISPQLVDGKLGFEPAYLTPRLWLKLKKTHLNRLTEPSNGQSVITQFFGVTGNTVSDIPESEDEERGDSSLSTSQSQKAMKDKVADDFWSVVDFKVGGRNDLRSASETEKRKKLMSYVKKYTAGWTVGPYDFCAVVVVFDVNNRRRRLLAISRAGSSLHRLDYHTLNRRRDYKKENEQTKKAEKSRIRRLEKRKELAERLKYEKATQLAIRTGKPIPKFKKRPGPRPRIRKLHVFKASIGLPPQGRWGGQNKLSRSDRQALREATMWRAVEQREGVRHEEERGGTQSEYRDPPLAAFLSCASSRTHDQRSPVLLHESPPRMVSGPSSDFTRQFQVQGPSVYCVTSSDPSVSSCNLPGLTPAYLPPLPGSSYPNQEGQHHVPCSSYGHRNREVETGDDVASDAVDGPPARKRKAIRVRAGVENSRVNQFRRQKLTSKPLGTVFNNDRRSGDNVSGWHGSTGFIGYVHNTDTDRMDCTPMEFASVVDRHMDLNCLLSRSVYDLPSYSTDMTTPRRKKRSDQTDQDKRSPQKKTDSRKAKVNRTVVTSPKSRQTVLDAFIGKDAGSPETTEPRYRQLTIDRFTRRKGITTKTEEYIDPDALLAEVIDVDEAFKTREVETFGYLPGPVLDRPIREVDVQDSKRKR</sequence>
<proteinExistence type="predicted"/>
<evidence type="ECO:0000256" key="1">
    <source>
        <dbReference type="SAM" id="Coils"/>
    </source>
</evidence>
<evidence type="ECO:0000256" key="2">
    <source>
        <dbReference type="SAM" id="MobiDB-lite"/>
    </source>
</evidence>
<keyword evidence="4" id="KW-1185">Reference proteome</keyword>
<evidence type="ECO:0000313" key="3">
    <source>
        <dbReference type="EMBL" id="KAF5333796.1"/>
    </source>
</evidence>
<feature type="region of interest" description="Disordered" evidence="2">
    <location>
        <begin position="1717"/>
        <end position="1740"/>
    </location>
</feature>
<feature type="coiled-coil region" evidence="1">
    <location>
        <begin position="1835"/>
        <end position="1862"/>
    </location>
</feature>
<dbReference type="Proteomes" id="UP000559256">
    <property type="component" value="Unassembled WGS sequence"/>
</dbReference>
<keyword evidence="1" id="KW-0175">Coiled coil</keyword>
<accession>A0A8H5C346</accession>
<evidence type="ECO:0008006" key="5">
    <source>
        <dbReference type="Google" id="ProtNLM"/>
    </source>
</evidence>
<evidence type="ECO:0000313" key="4">
    <source>
        <dbReference type="Proteomes" id="UP000559256"/>
    </source>
</evidence>
<gene>
    <name evidence="3" type="ORF">D9758_015263</name>
</gene>